<dbReference type="InterPro" id="IPR028203">
    <property type="entry name" value="PSII_CF48-like_dom"/>
</dbReference>
<dbReference type="PROSITE" id="PS51318">
    <property type="entry name" value="TAT"/>
    <property type="match status" value="1"/>
</dbReference>
<protein>
    <recommendedName>
        <fullName evidence="3">Photosynthesis system II assembly factor Ycf48/Hcf136-like domain-containing protein</fullName>
    </recommendedName>
</protein>
<dbReference type="PANTHER" id="PTHR47199:SF2">
    <property type="entry name" value="PHOTOSYSTEM II STABILITY_ASSEMBLY FACTOR HCF136, CHLOROPLASTIC"/>
    <property type="match status" value="1"/>
</dbReference>
<dbReference type="AlphaFoldDB" id="A0A9X9BR83"/>
<dbReference type="GO" id="GO:0009523">
    <property type="term" value="C:photosystem II"/>
    <property type="evidence" value="ECO:0007669"/>
    <property type="project" value="UniProtKB-KW"/>
</dbReference>
<evidence type="ECO:0000256" key="2">
    <source>
        <dbReference type="ARBA" id="ARBA00023276"/>
    </source>
</evidence>
<dbReference type="CDD" id="cd15482">
    <property type="entry name" value="Sialidase_non-viral"/>
    <property type="match status" value="1"/>
</dbReference>
<reference evidence="4 5" key="1">
    <citation type="submission" date="2019-06" db="EMBL/GenBank/DDBJ databases">
        <title>Pseudomonas bimorpha sp. nov. isolated from bovine raw milk and skim milk concentrate.</title>
        <authorList>
            <person name="Hofmann K."/>
            <person name="Huptas C."/>
            <person name="Doll E."/>
            <person name="Scherer S."/>
            <person name="Wenning M."/>
        </authorList>
    </citation>
    <scope>NUCLEOTIDE SEQUENCE [LARGE SCALE GENOMIC DNA]</scope>
    <source>
        <strain evidence="4 5">DSM 13124</strain>
    </source>
</reference>
<dbReference type="InterPro" id="IPR015943">
    <property type="entry name" value="WD40/YVTN_repeat-like_dom_sf"/>
</dbReference>
<dbReference type="Proteomes" id="UP000316123">
    <property type="component" value="Unassembled WGS sequence"/>
</dbReference>
<proteinExistence type="predicted"/>
<dbReference type="Gene3D" id="2.130.10.10">
    <property type="entry name" value="YVTN repeat-like/Quinoprotein amine dehydrogenase"/>
    <property type="match status" value="2"/>
</dbReference>
<dbReference type="PANTHER" id="PTHR47199">
    <property type="entry name" value="PHOTOSYSTEM II STABILITY/ASSEMBLY FACTOR HCF136, CHLOROPLASTIC"/>
    <property type="match status" value="1"/>
</dbReference>
<keyword evidence="2" id="KW-0604">Photosystem II</keyword>
<dbReference type="SUPFAM" id="SSF110296">
    <property type="entry name" value="Oligoxyloglucan reducing end-specific cellobiohydrolase"/>
    <property type="match status" value="1"/>
</dbReference>
<feature type="domain" description="Photosynthesis system II assembly factor Ycf48/Hcf136-like" evidence="3">
    <location>
        <begin position="53"/>
        <end position="133"/>
    </location>
</feature>
<evidence type="ECO:0000256" key="1">
    <source>
        <dbReference type="ARBA" id="ARBA00022531"/>
    </source>
</evidence>
<sequence>MILNGNTPEIGALCSRRRFLRLAALGAAGAVACAVAPAALAFKSPLEVPATHSNLNLSSPLLGVAFTGKRLVVVGLRGCILLSDDEGQNWLPAQVPVSTDLVSVCFPVPDKGWAVGHGGVVLHSADGGATWSKQLDGIQASQQAIAYYQARSGTLVNAQECLERERSLAQDGETQPFMDVFFADESHGYVVGTFNRIFRTEDGGKTWLPMMDQVDNPGELHFYGVKGRAEQLYLTGEQGKVWRLDDSSERFAQLDTPYNGSFFGLLLAGENTVLAYGMRGSLYHSADQGRSWEKVNSSAQGGITSAVALPGGRILIADQLGGIAQSSDEGRHFDALKMVKKMPYFGASVISDHKVALVGALGVHIEAV</sequence>
<dbReference type="RefSeq" id="WP_083381344.1">
    <property type="nucleotide sequence ID" value="NZ_FNSU01000002.1"/>
</dbReference>
<dbReference type="InterPro" id="IPR006311">
    <property type="entry name" value="TAT_signal"/>
</dbReference>
<gene>
    <name evidence="4" type="ORF">FIV41_20610</name>
</gene>
<dbReference type="Pfam" id="PF14870">
    <property type="entry name" value="PSII_BNR"/>
    <property type="match status" value="2"/>
</dbReference>
<name>A0A9X9BR83_PSEMA</name>
<feature type="domain" description="Photosynthesis system II assembly factor Ycf48/Hcf136-like" evidence="3">
    <location>
        <begin position="176"/>
        <end position="305"/>
    </location>
</feature>
<evidence type="ECO:0000313" key="4">
    <source>
        <dbReference type="EMBL" id="TWR56188.1"/>
    </source>
</evidence>
<evidence type="ECO:0000259" key="3">
    <source>
        <dbReference type="Pfam" id="PF14870"/>
    </source>
</evidence>
<dbReference type="GO" id="GO:0015979">
    <property type="term" value="P:photosynthesis"/>
    <property type="evidence" value="ECO:0007669"/>
    <property type="project" value="UniProtKB-KW"/>
</dbReference>
<organism evidence="4 5">
    <name type="scientific">Pseudomonas marginalis</name>
    <name type="common">Pseudomonas panacis</name>
    <dbReference type="NCBI Taxonomy" id="298"/>
    <lineage>
        <taxon>Bacteria</taxon>
        <taxon>Pseudomonadati</taxon>
        <taxon>Pseudomonadota</taxon>
        <taxon>Gammaproteobacteria</taxon>
        <taxon>Pseudomonadales</taxon>
        <taxon>Pseudomonadaceae</taxon>
        <taxon>Pseudomonas</taxon>
    </lineage>
</organism>
<evidence type="ECO:0000313" key="5">
    <source>
        <dbReference type="Proteomes" id="UP000316123"/>
    </source>
</evidence>
<accession>A0A9X9BR83</accession>
<comment type="caution">
    <text evidence="4">The sequence shown here is derived from an EMBL/GenBank/DDBJ whole genome shotgun (WGS) entry which is preliminary data.</text>
</comment>
<dbReference type="EMBL" id="VFEQ01000014">
    <property type="protein sequence ID" value="TWR56188.1"/>
    <property type="molecule type" value="Genomic_DNA"/>
</dbReference>
<keyword evidence="1" id="KW-0602">Photosynthesis</keyword>
<dbReference type="OrthoDB" id="9813892at2"/>